<evidence type="ECO:0000313" key="3">
    <source>
        <dbReference type="Proteomes" id="UP000007575"/>
    </source>
</evidence>
<feature type="compositionally biased region" description="Basic and acidic residues" evidence="1">
    <location>
        <begin position="74"/>
        <end position="83"/>
    </location>
</feature>
<protein>
    <submittedName>
        <fullName evidence="2">Uncharacterized protein</fullName>
    </submittedName>
</protein>
<feature type="region of interest" description="Disordered" evidence="1">
    <location>
        <begin position="64"/>
        <end position="83"/>
    </location>
</feature>
<accession>H8GYK5</accession>
<dbReference type="KEGG" id="dgo:DGo_CA2125"/>
<keyword evidence="3" id="KW-1185">Reference proteome</keyword>
<proteinExistence type="predicted"/>
<sequence length="83" mass="9171">MRRHVYPYESGRAGRPGNVFARRVAPSAAPSGWAIVPARAIVGAPTQALFRGHRCRNVGRLPRRRRAGKFPRTPLDDRAVGAR</sequence>
<organism evidence="2 3">
    <name type="scientific">Deinococcus gobiensis (strain DSM 21396 / JCM 16679 / CGMCC 1.7299 / I-0)</name>
    <dbReference type="NCBI Taxonomy" id="745776"/>
    <lineage>
        <taxon>Bacteria</taxon>
        <taxon>Thermotogati</taxon>
        <taxon>Deinococcota</taxon>
        <taxon>Deinococci</taxon>
        <taxon>Deinococcales</taxon>
        <taxon>Deinococcaceae</taxon>
        <taxon>Deinococcus</taxon>
    </lineage>
</organism>
<reference evidence="2 3" key="1">
    <citation type="journal article" date="2012" name="PLoS ONE">
        <title>Genome sequence and transcriptome analysis of the radioresistant bacterium Deinococcus gobiensis: insights into the extreme environmental adaptations.</title>
        <authorList>
            <person name="Yuan M."/>
            <person name="Chen M."/>
            <person name="Zhang W."/>
            <person name="Lu W."/>
            <person name="Wang J."/>
            <person name="Yang M."/>
            <person name="Zhao P."/>
            <person name="Tang R."/>
            <person name="Li X."/>
            <person name="Hao Y."/>
            <person name="Zhou Z."/>
            <person name="Zhan Y."/>
            <person name="Yu H."/>
            <person name="Teng C."/>
            <person name="Yan Y."/>
            <person name="Ping S."/>
            <person name="Wang Y."/>
            <person name="Lin M."/>
        </authorList>
    </citation>
    <scope>NUCLEOTIDE SEQUENCE [LARGE SCALE GENOMIC DNA]</scope>
    <source>
        <strain evidence="2 3">I-0</strain>
    </source>
</reference>
<dbReference type="Proteomes" id="UP000007575">
    <property type="component" value="Chromosome"/>
</dbReference>
<dbReference type="AlphaFoldDB" id="H8GYK5"/>
<gene>
    <name evidence="2" type="ordered locus">DGo_CA2125</name>
</gene>
<evidence type="ECO:0000256" key="1">
    <source>
        <dbReference type="SAM" id="MobiDB-lite"/>
    </source>
</evidence>
<dbReference type="PATRIC" id="fig|745776.4.peg.2181"/>
<dbReference type="EMBL" id="CP002191">
    <property type="protein sequence ID" value="AFD26052.1"/>
    <property type="molecule type" value="Genomic_DNA"/>
</dbReference>
<dbReference type="STRING" id="745776.DGo_CA2125"/>
<dbReference type="HOGENOM" id="CLU_2537010_0_0_0"/>
<evidence type="ECO:0000313" key="2">
    <source>
        <dbReference type="EMBL" id="AFD26052.1"/>
    </source>
</evidence>
<name>H8GYK5_DEIGI</name>